<organism evidence="1 2">
    <name type="scientific">Methanoplanus limicola DSM 2279</name>
    <dbReference type="NCBI Taxonomy" id="937775"/>
    <lineage>
        <taxon>Archaea</taxon>
        <taxon>Methanobacteriati</taxon>
        <taxon>Methanobacteriota</taxon>
        <taxon>Stenosarchaea group</taxon>
        <taxon>Methanomicrobia</taxon>
        <taxon>Methanomicrobiales</taxon>
        <taxon>Methanomicrobiaceae</taxon>
        <taxon>Methanoplanus</taxon>
    </lineage>
</organism>
<dbReference type="STRING" id="937775.Metlim_0559"/>
<sequence>MTLKYLRFLPFPPISSWFIFADLHHVGSVFSAENCNQKKLFKSAKAGSERVFEFYTGKNNLLQQIPDNTEERVKKLFIITCFPAFSFCSKQREKMAIIHLNQHLYDYISSSLCRLHPETVRRHTACCKHPVLQV</sequence>
<dbReference type="EMBL" id="CM001436">
    <property type="protein sequence ID" value="EHQ34693.1"/>
    <property type="molecule type" value="Genomic_DNA"/>
</dbReference>
<proteinExistence type="predicted"/>
<accession>H1Z2V4</accession>
<name>H1Z2V4_9EURY</name>
<gene>
    <name evidence="1" type="ORF">Metlim_0559</name>
</gene>
<dbReference type="HOGENOM" id="CLU_1891449_0_0_2"/>
<dbReference type="AlphaFoldDB" id="H1Z2V4"/>
<keyword evidence="2" id="KW-1185">Reference proteome</keyword>
<evidence type="ECO:0000313" key="2">
    <source>
        <dbReference type="Proteomes" id="UP000005741"/>
    </source>
</evidence>
<evidence type="ECO:0000313" key="1">
    <source>
        <dbReference type="EMBL" id="EHQ34693.1"/>
    </source>
</evidence>
<reference evidence="1 2" key="1">
    <citation type="submission" date="2011-10" db="EMBL/GenBank/DDBJ databases">
        <title>The Improved High-Quality Draft genome of Methanoplanus limicola DSM 2279.</title>
        <authorList>
            <consortium name="US DOE Joint Genome Institute (JGI-PGF)"/>
            <person name="Lucas S."/>
            <person name="Copeland A."/>
            <person name="Lapidus A."/>
            <person name="Glavina del Rio T."/>
            <person name="Dalin E."/>
            <person name="Tice H."/>
            <person name="Bruce D."/>
            <person name="Goodwin L."/>
            <person name="Pitluck S."/>
            <person name="Peters L."/>
            <person name="Mikhailova N."/>
            <person name="Lu M."/>
            <person name="Kyrpides N."/>
            <person name="Mavromatis K."/>
            <person name="Ivanova N."/>
            <person name="Markowitz V."/>
            <person name="Cheng J.-F."/>
            <person name="Hugenholtz P."/>
            <person name="Woyke T."/>
            <person name="Wu D."/>
            <person name="Wirth R."/>
            <person name="Brambilla E.-M."/>
            <person name="Klenk H.-P."/>
            <person name="Eisen J.A."/>
        </authorList>
    </citation>
    <scope>NUCLEOTIDE SEQUENCE [LARGE SCALE GENOMIC DNA]</scope>
    <source>
        <strain evidence="1 2">DSM 2279</strain>
    </source>
</reference>
<dbReference type="InParanoid" id="H1Z2V4"/>
<protein>
    <submittedName>
        <fullName evidence="1">Uncharacterized protein</fullName>
    </submittedName>
</protein>
<dbReference type="Proteomes" id="UP000005741">
    <property type="component" value="Chromosome"/>
</dbReference>